<name>A8N5B5_COPC7</name>
<dbReference type="PANTHER" id="PTHR10924">
    <property type="entry name" value="MAJOR FACILITATOR SUPERFAMILY PROTEIN-RELATED"/>
    <property type="match status" value="1"/>
</dbReference>
<keyword evidence="2 6" id="KW-0812">Transmembrane</keyword>
<dbReference type="RefSeq" id="XP_001830060.1">
    <property type="nucleotide sequence ID" value="XM_001830008.1"/>
</dbReference>
<dbReference type="AlphaFoldDB" id="A8N5B5"/>
<feature type="region of interest" description="Disordered" evidence="5">
    <location>
        <begin position="1"/>
        <end position="45"/>
    </location>
</feature>
<feature type="transmembrane region" description="Helical" evidence="6">
    <location>
        <begin position="393"/>
        <end position="414"/>
    </location>
</feature>
<feature type="transmembrane region" description="Helical" evidence="6">
    <location>
        <begin position="337"/>
        <end position="357"/>
    </location>
</feature>
<feature type="transmembrane region" description="Helical" evidence="6">
    <location>
        <begin position="237"/>
        <end position="255"/>
    </location>
</feature>
<evidence type="ECO:0000256" key="4">
    <source>
        <dbReference type="ARBA" id="ARBA00023136"/>
    </source>
</evidence>
<evidence type="ECO:0008006" key="9">
    <source>
        <dbReference type="Google" id="ProtNLM"/>
    </source>
</evidence>
<evidence type="ECO:0000256" key="2">
    <source>
        <dbReference type="ARBA" id="ARBA00022692"/>
    </source>
</evidence>
<dbReference type="InterPro" id="IPR011701">
    <property type="entry name" value="MFS"/>
</dbReference>
<dbReference type="InterPro" id="IPR049680">
    <property type="entry name" value="FLVCR1-2_SLC49-like"/>
</dbReference>
<feature type="transmembrane region" description="Helical" evidence="6">
    <location>
        <begin position="465"/>
        <end position="485"/>
    </location>
</feature>
<reference evidence="7 8" key="1">
    <citation type="journal article" date="2010" name="Proc. Natl. Acad. Sci. U.S.A.">
        <title>Insights into evolution of multicellular fungi from the assembled chromosomes of the mushroom Coprinopsis cinerea (Coprinus cinereus).</title>
        <authorList>
            <person name="Stajich J.E."/>
            <person name="Wilke S.K."/>
            <person name="Ahren D."/>
            <person name="Au C.H."/>
            <person name="Birren B.W."/>
            <person name="Borodovsky M."/>
            <person name="Burns C."/>
            <person name="Canback B."/>
            <person name="Casselton L.A."/>
            <person name="Cheng C.K."/>
            <person name="Deng J."/>
            <person name="Dietrich F.S."/>
            <person name="Fargo D.C."/>
            <person name="Farman M.L."/>
            <person name="Gathman A.C."/>
            <person name="Goldberg J."/>
            <person name="Guigo R."/>
            <person name="Hoegger P.J."/>
            <person name="Hooker J.B."/>
            <person name="Huggins A."/>
            <person name="James T.Y."/>
            <person name="Kamada T."/>
            <person name="Kilaru S."/>
            <person name="Kodira C."/>
            <person name="Kues U."/>
            <person name="Kupfer D."/>
            <person name="Kwan H.S."/>
            <person name="Lomsadze A."/>
            <person name="Li W."/>
            <person name="Lilly W.W."/>
            <person name="Ma L.J."/>
            <person name="Mackey A.J."/>
            <person name="Manning G."/>
            <person name="Martin F."/>
            <person name="Muraguchi H."/>
            <person name="Natvig D.O."/>
            <person name="Palmerini H."/>
            <person name="Ramesh M.A."/>
            <person name="Rehmeyer C.J."/>
            <person name="Roe B.A."/>
            <person name="Shenoy N."/>
            <person name="Stanke M."/>
            <person name="Ter-Hovhannisyan V."/>
            <person name="Tunlid A."/>
            <person name="Velagapudi R."/>
            <person name="Vision T.J."/>
            <person name="Zeng Q."/>
            <person name="Zolan M.E."/>
            <person name="Pukkila P.J."/>
        </authorList>
    </citation>
    <scope>NUCLEOTIDE SEQUENCE [LARGE SCALE GENOMIC DNA]</scope>
    <source>
        <strain evidence="8">Okayama-7 / 130 / ATCC MYA-4618 / FGSC 9003</strain>
    </source>
</reference>
<feature type="compositionally biased region" description="Polar residues" evidence="5">
    <location>
        <begin position="29"/>
        <end position="40"/>
    </location>
</feature>
<feature type="transmembrane region" description="Helical" evidence="6">
    <location>
        <begin position="209"/>
        <end position="231"/>
    </location>
</feature>
<keyword evidence="8" id="KW-1185">Reference proteome</keyword>
<comment type="caution">
    <text evidence="7">The sequence shown here is derived from an EMBL/GenBank/DDBJ whole genome shotgun (WGS) entry which is preliminary data.</text>
</comment>
<evidence type="ECO:0000313" key="8">
    <source>
        <dbReference type="Proteomes" id="UP000001861"/>
    </source>
</evidence>
<dbReference type="STRING" id="240176.A8N5B5"/>
<dbReference type="Gene3D" id="1.20.1250.20">
    <property type="entry name" value="MFS general substrate transporter like domains"/>
    <property type="match status" value="2"/>
</dbReference>
<feature type="compositionally biased region" description="Polar residues" evidence="5">
    <location>
        <begin position="506"/>
        <end position="515"/>
    </location>
</feature>
<protein>
    <recommendedName>
        <fullName evidence="9">Major facilitator superfamily (MFS) profile domain-containing protein</fullName>
    </recommendedName>
</protein>
<evidence type="ECO:0000256" key="5">
    <source>
        <dbReference type="SAM" id="MobiDB-lite"/>
    </source>
</evidence>
<keyword evidence="3 6" id="KW-1133">Transmembrane helix</keyword>
<dbReference type="eggNOG" id="KOG2563">
    <property type="taxonomic scope" value="Eukaryota"/>
</dbReference>
<organism evidence="7 8">
    <name type="scientific">Coprinopsis cinerea (strain Okayama-7 / 130 / ATCC MYA-4618 / FGSC 9003)</name>
    <name type="common">Inky cap fungus</name>
    <name type="synonym">Hormographiella aspergillata</name>
    <dbReference type="NCBI Taxonomy" id="240176"/>
    <lineage>
        <taxon>Eukaryota</taxon>
        <taxon>Fungi</taxon>
        <taxon>Dikarya</taxon>
        <taxon>Basidiomycota</taxon>
        <taxon>Agaricomycotina</taxon>
        <taxon>Agaricomycetes</taxon>
        <taxon>Agaricomycetidae</taxon>
        <taxon>Agaricales</taxon>
        <taxon>Agaricineae</taxon>
        <taxon>Psathyrellaceae</taxon>
        <taxon>Coprinopsis</taxon>
    </lineage>
</organism>
<dbReference type="Pfam" id="PF07690">
    <property type="entry name" value="MFS_1"/>
    <property type="match status" value="1"/>
</dbReference>
<gene>
    <name evidence="7" type="ORF">CC1G_04493</name>
</gene>
<evidence type="ECO:0000256" key="3">
    <source>
        <dbReference type="ARBA" id="ARBA00022989"/>
    </source>
</evidence>
<evidence type="ECO:0000256" key="1">
    <source>
        <dbReference type="ARBA" id="ARBA00004141"/>
    </source>
</evidence>
<comment type="subcellular location">
    <subcellularLocation>
        <location evidence="1">Membrane</location>
        <topology evidence="1">Multi-pass membrane protein</topology>
    </subcellularLocation>
</comment>
<dbReference type="Proteomes" id="UP000001861">
    <property type="component" value="Unassembled WGS sequence"/>
</dbReference>
<feature type="compositionally biased region" description="Basic and acidic residues" evidence="5">
    <location>
        <begin position="17"/>
        <end position="28"/>
    </location>
</feature>
<sequence length="515" mass="55082">MDAKQTATTEDAVVQEKQLETAASDKDTGSLTKHSNASKKSLSKEAGSDLKADGATVEAVTAEEPVQYRLYKARFAGLVALFLLNVVSAMAFSWFGPISNRMAEDFGITLDQVNWLGIVVSCIYLPTALFIPVIVSRWGIRRCCEIGGIALILASWIRYAGTVTSLPPKGAYALLFFGQVFAAIAQPIYQVLGPKYSETWFDLNGRTTATMVVAISNPIGGALGQLISPLVGDTRRSILVLGILGTAVTPFILLVGRAPPTPPTYAASKPPLSLSSLLKAMLGKPPSPQAAMSGRERLDFAIITLVFGSLVGASSSFAVLTAQLFEPHKYTPDQAGFFGACLLLTGIVGAIISAPLFDRVFTHHLALTTKVFVPVTAAGWFSLIWAIKPGNLAGLFVIMTIIGVSSVTMLPVALELSCEVTRNPDGSSAILWFTGNLLGIVFVLSQQALRAPLDADPPQHLRRGSIFNGAWVLAAACSVFFIRGLQTRKRLDEEKRREAEQRQGDNSELSPVSPA</sequence>
<dbReference type="OMA" id="STICWTG"/>
<dbReference type="InterPro" id="IPR036259">
    <property type="entry name" value="MFS_trans_sf"/>
</dbReference>
<dbReference type="OrthoDB" id="422206at2759"/>
<dbReference type="SUPFAM" id="SSF103473">
    <property type="entry name" value="MFS general substrate transporter"/>
    <property type="match status" value="1"/>
</dbReference>
<feature type="compositionally biased region" description="Basic and acidic residues" evidence="5">
    <location>
        <begin position="492"/>
        <end position="505"/>
    </location>
</feature>
<dbReference type="GeneID" id="6006498"/>
<feature type="transmembrane region" description="Helical" evidence="6">
    <location>
        <begin position="115"/>
        <end position="135"/>
    </location>
</feature>
<evidence type="ECO:0000256" key="6">
    <source>
        <dbReference type="SAM" id="Phobius"/>
    </source>
</evidence>
<feature type="transmembrane region" description="Helical" evidence="6">
    <location>
        <begin position="426"/>
        <end position="445"/>
    </location>
</feature>
<evidence type="ECO:0000313" key="7">
    <source>
        <dbReference type="EMBL" id="EAU91725.1"/>
    </source>
</evidence>
<dbReference type="EMBL" id="AACS02000003">
    <property type="protein sequence ID" value="EAU91725.1"/>
    <property type="molecule type" value="Genomic_DNA"/>
</dbReference>
<dbReference type="InParanoid" id="A8N5B5"/>
<feature type="region of interest" description="Disordered" evidence="5">
    <location>
        <begin position="492"/>
        <end position="515"/>
    </location>
</feature>
<feature type="transmembrane region" description="Helical" evidence="6">
    <location>
        <begin position="75"/>
        <end position="95"/>
    </location>
</feature>
<dbReference type="KEGG" id="cci:CC1G_04493"/>
<feature type="transmembrane region" description="Helical" evidence="6">
    <location>
        <begin position="300"/>
        <end position="325"/>
    </location>
</feature>
<dbReference type="GO" id="GO:0022857">
    <property type="term" value="F:transmembrane transporter activity"/>
    <property type="evidence" value="ECO:0007669"/>
    <property type="project" value="InterPro"/>
</dbReference>
<dbReference type="PANTHER" id="PTHR10924:SF6">
    <property type="entry name" value="SOLUTE CARRIER FAMILY 49 MEMBER A3"/>
    <property type="match status" value="1"/>
</dbReference>
<proteinExistence type="predicted"/>
<keyword evidence="4 6" id="KW-0472">Membrane</keyword>
<accession>A8N5B5</accession>
<dbReference type="VEuPathDB" id="FungiDB:CC1G_04493"/>
<dbReference type="GO" id="GO:0016020">
    <property type="term" value="C:membrane"/>
    <property type="evidence" value="ECO:0007669"/>
    <property type="project" value="UniProtKB-SubCell"/>
</dbReference>
<feature type="transmembrane region" description="Helical" evidence="6">
    <location>
        <begin position="171"/>
        <end position="189"/>
    </location>
</feature>